<dbReference type="AlphaFoldDB" id="A0A2G0CJJ2"/>
<organism evidence="2 3">
    <name type="scientific">Neolewinella marina</name>
    <dbReference type="NCBI Taxonomy" id="438751"/>
    <lineage>
        <taxon>Bacteria</taxon>
        <taxon>Pseudomonadati</taxon>
        <taxon>Bacteroidota</taxon>
        <taxon>Saprospiria</taxon>
        <taxon>Saprospirales</taxon>
        <taxon>Lewinellaceae</taxon>
        <taxon>Neolewinella</taxon>
    </lineage>
</organism>
<evidence type="ECO:0000313" key="3">
    <source>
        <dbReference type="Proteomes" id="UP000226437"/>
    </source>
</evidence>
<proteinExistence type="predicted"/>
<comment type="caution">
    <text evidence="2">The sequence shown here is derived from an EMBL/GenBank/DDBJ whole genome shotgun (WGS) entry which is preliminary data.</text>
</comment>
<feature type="region of interest" description="Disordered" evidence="1">
    <location>
        <begin position="36"/>
        <end position="61"/>
    </location>
</feature>
<name>A0A2G0CJJ2_9BACT</name>
<dbReference type="Proteomes" id="UP000226437">
    <property type="component" value="Unassembled WGS sequence"/>
</dbReference>
<reference evidence="2 3" key="1">
    <citation type="submission" date="2017-10" db="EMBL/GenBank/DDBJ databases">
        <title>The draft genome sequence of Lewinella marina KCTC 32374.</title>
        <authorList>
            <person name="Wang K."/>
        </authorList>
    </citation>
    <scope>NUCLEOTIDE SEQUENCE [LARGE SCALE GENOMIC DNA]</scope>
    <source>
        <strain evidence="2 3">MKG-38</strain>
    </source>
</reference>
<gene>
    <name evidence="2" type="ORF">CGL56_03355</name>
</gene>
<dbReference type="EMBL" id="PDLO01000001">
    <property type="protein sequence ID" value="PHL00091.1"/>
    <property type="molecule type" value="Genomic_DNA"/>
</dbReference>
<accession>A0A2G0CJJ2</accession>
<evidence type="ECO:0000256" key="1">
    <source>
        <dbReference type="SAM" id="MobiDB-lite"/>
    </source>
</evidence>
<sequence>MTVFSRFILFLLIALPIVYVAAALFNGEDPVANVKGWLGMDEPEPREENYEIPPPDDQQQEQLQDLRMENERLKLELERCRTEQSS</sequence>
<keyword evidence="3" id="KW-1185">Reference proteome</keyword>
<evidence type="ECO:0000313" key="2">
    <source>
        <dbReference type="EMBL" id="PHL00091.1"/>
    </source>
</evidence>
<protein>
    <submittedName>
        <fullName evidence="2">Uncharacterized protein</fullName>
    </submittedName>
</protein>